<dbReference type="AlphaFoldDB" id="A0A068NS64"/>
<accession>A0A068NS64</accession>
<name>A0A068NS64_FIMGI</name>
<dbReference type="KEGG" id="fgi:OP10G_3025"/>
<dbReference type="Proteomes" id="UP000027982">
    <property type="component" value="Chromosome"/>
</dbReference>
<evidence type="ECO:0000313" key="2">
    <source>
        <dbReference type="Proteomes" id="UP000027982"/>
    </source>
</evidence>
<dbReference type="EMBL" id="CP007139">
    <property type="protein sequence ID" value="AIE86393.1"/>
    <property type="molecule type" value="Genomic_DNA"/>
</dbReference>
<proteinExistence type="predicted"/>
<protein>
    <submittedName>
        <fullName evidence="1">Uncharacterized protein</fullName>
    </submittedName>
</protein>
<reference evidence="1 2" key="1">
    <citation type="journal article" date="2014" name="PLoS ONE">
        <title>The first complete genome sequence of the class fimbriimonadia in the phylum armatimonadetes.</title>
        <authorList>
            <person name="Hu Z.Y."/>
            <person name="Wang Y.Z."/>
            <person name="Im W.T."/>
            <person name="Wang S.Y."/>
            <person name="Zhao G.P."/>
            <person name="Zheng H.J."/>
            <person name="Quan Z.X."/>
        </authorList>
    </citation>
    <scope>NUCLEOTIDE SEQUENCE [LARGE SCALE GENOMIC DNA]</scope>
    <source>
        <strain evidence="1">Gsoil 348</strain>
    </source>
</reference>
<evidence type="ECO:0000313" key="1">
    <source>
        <dbReference type="EMBL" id="AIE86393.1"/>
    </source>
</evidence>
<sequence>MESRLGSPLAFQFVLFESKIKISLARDSISVTDLRFKELDMA</sequence>
<keyword evidence="2" id="KW-1185">Reference proteome</keyword>
<organism evidence="1 2">
    <name type="scientific">Fimbriimonas ginsengisoli Gsoil 348</name>
    <dbReference type="NCBI Taxonomy" id="661478"/>
    <lineage>
        <taxon>Bacteria</taxon>
        <taxon>Bacillati</taxon>
        <taxon>Armatimonadota</taxon>
        <taxon>Fimbriimonadia</taxon>
        <taxon>Fimbriimonadales</taxon>
        <taxon>Fimbriimonadaceae</taxon>
        <taxon>Fimbriimonas</taxon>
    </lineage>
</organism>
<dbReference type="HOGENOM" id="CLU_3251851_0_0_0"/>
<gene>
    <name evidence="1" type="ORF">OP10G_3025</name>
</gene>